<dbReference type="Gene3D" id="1.10.287.950">
    <property type="entry name" value="Methyl-accepting chemotaxis protein"/>
    <property type="match status" value="1"/>
</dbReference>
<keyword evidence="4 6" id="KW-0807">Transducer</keyword>
<evidence type="ECO:0000256" key="5">
    <source>
        <dbReference type="ARBA" id="ARBA00029447"/>
    </source>
</evidence>
<dbReference type="InterPro" id="IPR004089">
    <property type="entry name" value="MCPsignal_dom"/>
</dbReference>
<dbReference type="PROSITE" id="PS50111">
    <property type="entry name" value="CHEMOTAXIS_TRANSDUC_2"/>
    <property type="match status" value="1"/>
</dbReference>
<accession>A0ABS4JC51</accession>
<comment type="subcellular location">
    <subcellularLocation>
        <location evidence="1">Cell membrane</location>
    </subcellularLocation>
</comment>
<evidence type="ECO:0000259" key="9">
    <source>
        <dbReference type="PROSITE" id="PS50885"/>
    </source>
</evidence>
<sequence>MNSLQTRIVLFFSALLVLAGSVLGLSIYLNSKGLVETSIGMQANAVAERAIELIQFESYAALNEDSEETPYYWKLRTELNNLRQTNGLKYLYTLGIKENAGVKTYYYVVDGAPEDAEEGDFSKLGEAETNGYQGMMDAFATGEPQTGDLSKDEYGATLSAYVPFKDKDGNLLGVVGADFDASGIYTMMDKNRSTLLAVSAAILAVSLLLVFLLARYLAKPLIKLTGEVAKVRSGDLTVAIDIKRKDEIGRLAESFQQLVTDTRIVIQGIGKSAQQLQTAAAEVLDNSVGTADASAAITASIKEVSQGADQQVIRTADMTKAMEEMTTAMQRIAESSSIAAEVSQATTEEAEHGNSAIGQATIQMEALYASSQQMVEAAQHLQVRSGEIVEIASMMTDVAGQTNLLALNAAIEAARAGENGRGFAVVAEEVRKLSTQSHISSSRISELIETILQQMEALSRSMAGSSSEVRQGLLTVKTAGEAFGTIVNGLKQVNVQVQGVSAATEQVTAGAEEAAASVDEMERITRQAAEHFKGVALSSSRQQTNMNDVASSAKALTVMSEELKLLIDRFKV</sequence>
<dbReference type="PANTHER" id="PTHR32089">
    <property type="entry name" value="METHYL-ACCEPTING CHEMOTAXIS PROTEIN MCPB"/>
    <property type="match status" value="1"/>
</dbReference>
<comment type="similarity">
    <text evidence="5">Belongs to the methyl-accepting chemotaxis (MCP) protein family.</text>
</comment>
<proteinExistence type="inferred from homology"/>
<dbReference type="CDD" id="cd11386">
    <property type="entry name" value="MCP_signal"/>
    <property type="match status" value="1"/>
</dbReference>
<feature type="domain" description="Methyl-accepting transducer" evidence="8">
    <location>
        <begin position="286"/>
        <end position="522"/>
    </location>
</feature>
<feature type="domain" description="HAMP" evidence="9">
    <location>
        <begin position="215"/>
        <end position="267"/>
    </location>
</feature>
<evidence type="ECO:0000256" key="4">
    <source>
        <dbReference type="ARBA" id="ARBA00023224"/>
    </source>
</evidence>
<comment type="caution">
    <text evidence="10">The sequence shown here is derived from an EMBL/GenBank/DDBJ whole genome shotgun (WGS) entry which is preliminary data.</text>
</comment>
<feature type="transmembrane region" description="Helical" evidence="7">
    <location>
        <begin position="195"/>
        <end position="214"/>
    </location>
</feature>
<dbReference type="SUPFAM" id="SSF58104">
    <property type="entry name" value="Methyl-accepting chemotaxis protein (MCP) signaling domain"/>
    <property type="match status" value="1"/>
</dbReference>
<gene>
    <name evidence="10" type="ORF">J2Z66_007960</name>
</gene>
<dbReference type="RefSeq" id="WP_209978616.1">
    <property type="nucleotide sequence ID" value="NZ_JAGGLB010000047.1"/>
</dbReference>
<keyword evidence="11" id="KW-1185">Reference proteome</keyword>
<evidence type="ECO:0000256" key="7">
    <source>
        <dbReference type="SAM" id="Phobius"/>
    </source>
</evidence>
<dbReference type="Gene3D" id="6.10.340.10">
    <property type="match status" value="1"/>
</dbReference>
<dbReference type="EMBL" id="JAGGLB010000047">
    <property type="protein sequence ID" value="MBP1996314.1"/>
    <property type="molecule type" value="Genomic_DNA"/>
</dbReference>
<evidence type="ECO:0000313" key="10">
    <source>
        <dbReference type="EMBL" id="MBP1996314.1"/>
    </source>
</evidence>
<evidence type="ECO:0000313" key="11">
    <source>
        <dbReference type="Proteomes" id="UP001519287"/>
    </source>
</evidence>
<name>A0ABS4JC51_9BACL</name>
<keyword evidence="7" id="KW-1133">Transmembrane helix</keyword>
<evidence type="ECO:0000256" key="1">
    <source>
        <dbReference type="ARBA" id="ARBA00004236"/>
    </source>
</evidence>
<keyword evidence="2" id="KW-1003">Cell membrane</keyword>
<evidence type="ECO:0000256" key="2">
    <source>
        <dbReference type="ARBA" id="ARBA00022475"/>
    </source>
</evidence>
<dbReference type="Proteomes" id="UP001519287">
    <property type="component" value="Unassembled WGS sequence"/>
</dbReference>
<protein>
    <submittedName>
        <fullName evidence="10">Methyl-accepting chemotaxis protein</fullName>
    </submittedName>
</protein>
<keyword evidence="3 7" id="KW-0472">Membrane</keyword>
<evidence type="ECO:0000256" key="6">
    <source>
        <dbReference type="PROSITE-ProRule" id="PRU00284"/>
    </source>
</evidence>
<dbReference type="Pfam" id="PF00672">
    <property type="entry name" value="HAMP"/>
    <property type="match status" value="1"/>
</dbReference>
<dbReference type="InterPro" id="IPR003660">
    <property type="entry name" value="HAMP_dom"/>
</dbReference>
<keyword evidence="7" id="KW-0812">Transmembrane</keyword>
<evidence type="ECO:0000256" key="3">
    <source>
        <dbReference type="ARBA" id="ARBA00023136"/>
    </source>
</evidence>
<evidence type="ECO:0000259" key="8">
    <source>
        <dbReference type="PROSITE" id="PS50111"/>
    </source>
</evidence>
<dbReference type="CDD" id="cd06225">
    <property type="entry name" value="HAMP"/>
    <property type="match status" value="1"/>
</dbReference>
<dbReference type="PANTHER" id="PTHR32089:SF112">
    <property type="entry name" value="LYSOZYME-LIKE PROTEIN-RELATED"/>
    <property type="match status" value="1"/>
</dbReference>
<dbReference type="SMART" id="SM00283">
    <property type="entry name" value="MA"/>
    <property type="match status" value="1"/>
</dbReference>
<dbReference type="PROSITE" id="PS50885">
    <property type="entry name" value="HAMP"/>
    <property type="match status" value="1"/>
</dbReference>
<reference evidence="10 11" key="1">
    <citation type="submission" date="2021-03" db="EMBL/GenBank/DDBJ databases">
        <title>Genomic Encyclopedia of Type Strains, Phase IV (KMG-IV): sequencing the most valuable type-strain genomes for metagenomic binning, comparative biology and taxonomic classification.</title>
        <authorList>
            <person name="Goeker M."/>
        </authorList>
    </citation>
    <scope>NUCLEOTIDE SEQUENCE [LARGE SCALE GENOMIC DNA]</scope>
    <source>
        <strain evidence="10 11">DSM 26048</strain>
    </source>
</reference>
<dbReference type="Pfam" id="PF00015">
    <property type="entry name" value="MCPsignal"/>
    <property type="match status" value="1"/>
</dbReference>
<organism evidence="10 11">
    <name type="scientific">Paenibacillus eucommiae</name>
    <dbReference type="NCBI Taxonomy" id="1355755"/>
    <lineage>
        <taxon>Bacteria</taxon>
        <taxon>Bacillati</taxon>
        <taxon>Bacillota</taxon>
        <taxon>Bacilli</taxon>
        <taxon>Bacillales</taxon>
        <taxon>Paenibacillaceae</taxon>
        <taxon>Paenibacillus</taxon>
    </lineage>
</organism>
<dbReference type="SMART" id="SM00304">
    <property type="entry name" value="HAMP"/>
    <property type="match status" value="2"/>
</dbReference>